<accession>A0A6J1CGM4</accession>
<evidence type="ECO:0000313" key="12">
    <source>
        <dbReference type="RefSeq" id="XP_022140362.1"/>
    </source>
</evidence>
<dbReference type="PANTHER" id="PTHR10593:SF148">
    <property type="entry name" value="ZINC FINGER PROTEIN MAGPIE"/>
    <property type="match status" value="1"/>
</dbReference>
<dbReference type="Gene3D" id="3.30.160.60">
    <property type="entry name" value="Classic Zinc Finger"/>
    <property type="match status" value="2"/>
</dbReference>
<dbReference type="Pfam" id="PF00096">
    <property type="entry name" value="zf-C2H2"/>
    <property type="match status" value="1"/>
</dbReference>
<dbReference type="SUPFAM" id="SSF57667">
    <property type="entry name" value="beta-beta-alpha zinc fingers"/>
    <property type="match status" value="1"/>
</dbReference>
<keyword evidence="11" id="KW-1185">Reference proteome</keyword>
<dbReference type="GO" id="GO:0008270">
    <property type="term" value="F:zinc ion binding"/>
    <property type="evidence" value="ECO:0007669"/>
    <property type="project" value="UniProtKB-KW"/>
</dbReference>
<reference evidence="12" key="1">
    <citation type="submission" date="2025-08" db="UniProtKB">
        <authorList>
            <consortium name="RefSeq"/>
        </authorList>
    </citation>
    <scope>IDENTIFICATION</scope>
    <source>
        <strain evidence="12">OHB3-1</strain>
    </source>
</reference>
<evidence type="ECO:0000256" key="5">
    <source>
        <dbReference type="ARBA" id="ARBA00023015"/>
    </source>
</evidence>
<evidence type="ECO:0000256" key="7">
    <source>
        <dbReference type="ARBA" id="ARBA00023163"/>
    </source>
</evidence>
<dbReference type="InterPro" id="IPR031140">
    <property type="entry name" value="IDD1-16"/>
</dbReference>
<evidence type="ECO:0000313" key="11">
    <source>
        <dbReference type="Proteomes" id="UP000504603"/>
    </source>
</evidence>
<dbReference type="Pfam" id="PF22996">
    <property type="entry name" value="C2H2-2nd_BIRD-IDD"/>
    <property type="match status" value="1"/>
</dbReference>
<protein>
    <submittedName>
        <fullName evidence="12">Zinc finger protein NUTCRACKER</fullName>
    </submittedName>
</protein>
<dbReference type="RefSeq" id="XP_022140362.1">
    <property type="nucleotide sequence ID" value="XM_022284670.1"/>
</dbReference>
<keyword evidence="6" id="KW-0238">DNA-binding</keyword>
<evidence type="ECO:0000259" key="10">
    <source>
        <dbReference type="PROSITE" id="PS50157"/>
    </source>
</evidence>
<evidence type="ECO:0000256" key="8">
    <source>
        <dbReference type="PROSITE-ProRule" id="PRU00042"/>
    </source>
</evidence>
<evidence type="ECO:0000256" key="4">
    <source>
        <dbReference type="ARBA" id="ARBA00022833"/>
    </source>
</evidence>
<sequence length="457" mass="49998">MMEKMDDEEFSNCFLQIPAAGSNPSLAKKKRNLPGNPDPEAEVVALSPKTLMATNRFVCEICGKGFQRDQNLQLHRRGHNLPWKLKQRSSKEPRKRVYVCPEKSCVHHHPSRALGDLTGIKKHFCRKHGEKKWRCDKCSKRYAVQSDWKAHSKTCGTREYKCDCGTLFSRRDSFITHRAFCDALAEETARVNYAATSISNAANNNFNYQFMGGGTESALFMPQPQHYFPAASIFKPIISGNEGRTSLRNANNLNLGGSMVSSSSGLIYCTDPVLPPAAGDNYSNLNWVFGAKPFSQNNNNNHGDEDGEDLDENEKLVRATGGGASSMYRHQLLQQLNHSQMANMSATALLQKAAQIGATSTTTSDPSLFQLQEGYVFKCSSGSGTAAAGCGFSAGTVNPIMEVELEGMYPAKRRRTDQCEQEPGTGTGTGTGGQTRDFLGVGAHTTISHASSINGWI</sequence>
<dbReference type="PROSITE" id="PS50157">
    <property type="entry name" value="ZINC_FINGER_C2H2_2"/>
    <property type="match status" value="1"/>
</dbReference>
<evidence type="ECO:0000256" key="2">
    <source>
        <dbReference type="ARBA" id="ARBA00022737"/>
    </source>
</evidence>
<evidence type="ECO:0000256" key="6">
    <source>
        <dbReference type="ARBA" id="ARBA00023125"/>
    </source>
</evidence>
<dbReference type="InterPro" id="IPR013087">
    <property type="entry name" value="Znf_C2H2_type"/>
</dbReference>
<dbReference type="OrthoDB" id="6354171at2759"/>
<dbReference type="PANTHER" id="PTHR10593">
    <property type="entry name" value="SERINE/THREONINE-PROTEIN KINASE RIO"/>
    <property type="match status" value="1"/>
</dbReference>
<dbReference type="KEGG" id="mcha:111011056"/>
<gene>
    <name evidence="12" type="primary">LOC111011056</name>
</gene>
<dbReference type="GO" id="GO:0005634">
    <property type="term" value="C:nucleus"/>
    <property type="evidence" value="ECO:0007669"/>
    <property type="project" value="TreeGrafter"/>
</dbReference>
<keyword evidence="3 8" id="KW-0863">Zinc-finger</keyword>
<dbReference type="FunFam" id="3.30.160.60:FF:000131">
    <property type="entry name" value="protein indeterminate-domain 5, chloroplastic-like"/>
    <property type="match status" value="1"/>
</dbReference>
<keyword evidence="5" id="KW-0805">Transcription regulation</keyword>
<evidence type="ECO:0000256" key="1">
    <source>
        <dbReference type="ARBA" id="ARBA00022723"/>
    </source>
</evidence>
<feature type="domain" description="C2H2-type" evidence="10">
    <location>
        <begin position="57"/>
        <end position="79"/>
    </location>
</feature>
<evidence type="ECO:0000256" key="3">
    <source>
        <dbReference type="ARBA" id="ARBA00022771"/>
    </source>
</evidence>
<dbReference type="InterPro" id="IPR055185">
    <property type="entry name" value="C2CH-4th_BIRD-IDD"/>
</dbReference>
<keyword evidence="1" id="KW-0479">Metal-binding</keyword>
<keyword evidence="7" id="KW-0804">Transcription</keyword>
<proteinExistence type="predicted"/>
<dbReference type="GO" id="GO:0003700">
    <property type="term" value="F:DNA-binding transcription factor activity"/>
    <property type="evidence" value="ECO:0007669"/>
    <property type="project" value="TreeGrafter"/>
</dbReference>
<dbReference type="PROSITE" id="PS00028">
    <property type="entry name" value="ZINC_FINGER_C2H2_1"/>
    <property type="match status" value="1"/>
</dbReference>
<organism evidence="11 12">
    <name type="scientific">Momordica charantia</name>
    <name type="common">Bitter gourd</name>
    <name type="synonym">Balsam pear</name>
    <dbReference type="NCBI Taxonomy" id="3673"/>
    <lineage>
        <taxon>Eukaryota</taxon>
        <taxon>Viridiplantae</taxon>
        <taxon>Streptophyta</taxon>
        <taxon>Embryophyta</taxon>
        <taxon>Tracheophyta</taxon>
        <taxon>Spermatophyta</taxon>
        <taxon>Magnoliopsida</taxon>
        <taxon>eudicotyledons</taxon>
        <taxon>Gunneridae</taxon>
        <taxon>Pentapetalae</taxon>
        <taxon>rosids</taxon>
        <taxon>fabids</taxon>
        <taxon>Cucurbitales</taxon>
        <taxon>Cucurbitaceae</taxon>
        <taxon>Momordiceae</taxon>
        <taxon>Momordica</taxon>
    </lineage>
</organism>
<dbReference type="FunFam" id="3.30.160.60:FF:000554">
    <property type="entry name" value="protein indeterminate-domain 12-like"/>
    <property type="match status" value="1"/>
</dbReference>
<name>A0A6J1CGM4_MOMCH</name>
<dbReference type="Pfam" id="PF22992">
    <property type="entry name" value="C2CH-4th_BIRD-IDD"/>
    <property type="match status" value="1"/>
</dbReference>
<keyword evidence="4" id="KW-0862">Zinc</keyword>
<dbReference type="SMART" id="SM00355">
    <property type="entry name" value="ZnF_C2H2"/>
    <property type="match status" value="2"/>
</dbReference>
<dbReference type="Proteomes" id="UP000504603">
    <property type="component" value="Unplaced"/>
</dbReference>
<dbReference type="Pfam" id="PF22995">
    <property type="entry name" value="C2CH-3rd_BIRD-IDD"/>
    <property type="match status" value="1"/>
</dbReference>
<dbReference type="GeneID" id="111011056"/>
<evidence type="ECO:0000256" key="9">
    <source>
        <dbReference type="SAM" id="MobiDB-lite"/>
    </source>
</evidence>
<dbReference type="InterPro" id="IPR055187">
    <property type="entry name" value="C2CH-3rd_BIRD-IDD"/>
</dbReference>
<dbReference type="InterPro" id="IPR055186">
    <property type="entry name" value="C2H2-2nd_BIRD-IDD"/>
</dbReference>
<dbReference type="AlphaFoldDB" id="A0A6J1CGM4"/>
<dbReference type="GO" id="GO:0003677">
    <property type="term" value="F:DNA binding"/>
    <property type="evidence" value="ECO:0007669"/>
    <property type="project" value="UniProtKB-KW"/>
</dbReference>
<dbReference type="InterPro" id="IPR036236">
    <property type="entry name" value="Znf_C2H2_sf"/>
</dbReference>
<feature type="region of interest" description="Disordered" evidence="9">
    <location>
        <begin position="414"/>
        <end position="436"/>
    </location>
</feature>
<keyword evidence="2" id="KW-0677">Repeat</keyword>